<reference evidence="2 3" key="1">
    <citation type="journal article" date="2024" name="J Genomics">
        <title>Draft genome sequencing and assembly of Favolaschia claudopus CIRM-BRFM 2984 isolated from oak limbs.</title>
        <authorList>
            <person name="Navarro D."/>
            <person name="Drula E."/>
            <person name="Chaduli D."/>
            <person name="Cazenave R."/>
            <person name="Ahrendt S."/>
            <person name="Wang J."/>
            <person name="Lipzen A."/>
            <person name="Daum C."/>
            <person name="Barry K."/>
            <person name="Grigoriev I.V."/>
            <person name="Favel A."/>
            <person name="Rosso M.N."/>
            <person name="Martin F."/>
        </authorList>
    </citation>
    <scope>NUCLEOTIDE SEQUENCE [LARGE SCALE GENOMIC DNA]</scope>
    <source>
        <strain evidence="2 3">CIRM-BRFM 2984</strain>
    </source>
</reference>
<dbReference type="Proteomes" id="UP001362999">
    <property type="component" value="Unassembled WGS sequence"/>
</dbReference>
<accession>A0AAV9Z472</accession>
<evidence type="ECO:0000256" key="1">
    <source>
        <dbReference type="SAM" id="Phobius"/>
    </source>
</evidence>
<evidence type="ECO:0000313" key="2">
    <source>
        <dbReference type="EMBL" id="KAK6971367.1"/>
    </source>
</evidence>
<feature type="transmembrane region" description="Helical" evidence="1">
    <location>
        <begin position="20"/>
        <end position="38"/>
    </location>
</feature>
<name>A0AAV9Z472_9AGAR</name>
<keyword evidence="1" id="KW-0812">Transmembrane</keyword>
<evidence type="ECO:0000313" key="3">
    <source>
        <dbReference type="Proteomes" id="UP001362999"/>
    </source>
</evidence>
<organism evidence="2 3">
    <name type="scientific">Favolaschia claudopus</name>
    <dbReference type="NCBI Taxonomy" id="2862362"/>
    <lineage>
        <taxon>Eukaryota</taxon>
        <taxon>Fungi</taxon>
        <taxon>Dikarya</taxon>
        <taxon>Basidiomycota</taxon>
        <taxon>Agaricomycotina</taxon>
        <taxon>Agaricomycetes</taxon>
        <taxon>Agaricomycetidae</taxon>
        <taxon>Agaricales</taxon>
        <taxon>Marasmiineae</taxon>
        <taxon>Mycenaceae</taxon>
        <taxon>Favolaschia</taxon>
    </lineage>
</organism>
<comment type="caution">
    <text evidence="2">The sequence shown here is derived from an EMBL/GenBank/DDBJ whole genome shotgun (WGS) entry which is preliminary data.</text>
</comment>
<protein>
    <submittedName>
        <fullName evidence="2">Uncharacterized protein</fullName>
    </submittedName>
</protein>
<keyword evidence="1" id="KW-1133">Transmembrane helix</keyword>
<sequence length="242" mass="27651">MSHFVGSRRQCAGPCHRPYALVVGVFPHFFLLPSFYVWRVVPHATFGFTAIIDSIMVAFGGISNLISWMSLVIAGFFSLPMKLAHILSFRRIARERQGVPFCGKTFTGLVIPVVELTIGMGRNRRTGAPFYAAPYFSICLDTTTSTLRVLIHSDLQLKWNELNDGSNSRRPASIRELPIQAPRRIAVLHTRPLFRRPFFRQCIIGVLWRTLKLFWLNIAQHTRTAIRGEMNVEARYIQLDVY</sequence>
<keyword evidence="3" id="KW-1185">Reference proteome</keyword>
<dbReference type="AlphaFoldDB" id="A0AAV9Z472"/>
<keyword evidence="1" id="KW-0472">Membrane</keyword>
<proteinExistence type="predicted"/>
<gene>
    <name evidence="2" type="ORF">R3P38DRAFT_2813941</name>
</gene>
<dbReference type="EMBL" id="JAWWNJ010000214">
    <property type="protein sequence ID" value="KAK6971367.1"/>
    <property type="molecule type" value="Genomic_DNA"/>
</dbReference>